<evidence type="ECO:0000313" key="2">
    <source>
        <dbReference type="Proteomes" id="UP000799755"/>
    </source>
</evidence>
<proteinExistence type="predicted"/>
<gene>
    <name evidence="1" type="ORF">BDR25DRAFT_300025</name>
</gene>
<organism evidence="1 2">
    <name type="scientific">Lindgomyces ingoldianus</name>
    <dbReference type="NCBI Taxonomy" id="673940"/>
    <lineage>
        <taxon>Eukaryota</taxon>
        <taxon>Fungi</taxon>
        <taxon>Dikarya</taxon>
        <taxon>Ascomycota</taxon>
        <taxon>Pezizomycotina</taxon>
        <taxon>Dothideomycetes</taxon>
        <taxon>Pleosporomycetidae</taxon>
        <taxon>Pleosporales</taxon>
        <taxon>Lindgomycetaceae</taxon>
        <taxon>Lindgomyces</taxon>
    </lineage>
</organism>
<reference evidence="1" key="1">
    <citation type="journal article" date="2020" name="Stud. Mycol.">
        <title>101 Dothideomycetes genomes: a test case for predicting lifestyles and emergence of pathogens.</title>
        <authorList>
            <person name="Haridas S."/>
            <person name="Albert R."/>
            <person name="Binder M."/>
            <person name="Bloem J."/>
            <person name="Labutti K."/>
            <person name="Salamov A."/>
            <person name="Andreopoulos B."/>
            <person name="Baker S."/>
            <person name="Barry K."/>
            <person name="Bills G."/>
            <person name="Bluhm B."/>
            <person name="Cannon C."/>
            <person name="Castanera R."/>
            <person name="Culley D."/>
            <person name="Daum C."/>
            <person name="Ezra D."/>
            <person name="Gonzalez J."/>
            <person name="Henrissat B."/>
            <person name="Kuo A."/>
            <person name="Liang C."/>
            <person name="Lipzen A."/>
            <person name="Lutzoni F."/>
            <person name="Magnuson J."/>
            <person name="Mondo S."/>
            <person name="Nolan M."/>
            <person name="Ohm R."/>
            <person name="Pangilinan J."/>
            <person name="Park H.-J."/>
            <person name="Ramirez L."/>
            <person name="Alfaro M."/>
            <person name="Sun H."/>
            <person name="Tritt A."/>
            <person name="Yoshinaga Y."/>
            <person name="Zwiers L.-H."/>
            <person name="Turgeon B."/>
            <person name="Goodwin S."/>
            <person name="Spatafora J."/>
            <person name="Crous P."/>
            <person name="Grigoriev I."/>
        </authorList>
    </citation>
    <scope>NUCLEOTIDE SEQUENCE</scope>
    <source>
        <strain evidence="1">ATCC 200398</strain>
    </source>
</reference>
<name>A0ACB6RC94_9PLEO</name>
<evidence type="ECO:0000313" key="1">
    <source>
        <dbReference type="EMBL" id="KAF2476874.1"/>
    </source>
</evidence>
<sequence length="875" mass="98627">MSPSLLPDLVKDSQLLVAFRGDTTVHRFTSTDLSGRRVKYEEEWKIDKHLGHGSYGRVWKESCVSNHSDVPKARAVKMILKPQCPSKRLDYNRELEAIAKFSHPKYESCFVKSFGWYESREAIFIAMEFMSYGDLQKYMPETGESFSTQDTQDTISQILEGLFYMHENGFAHRDLKPANILVKSKPPDNEKWWVKIGDFGISKRAEDGNGPSTVKGTFGFMAPEVLLAASSTGRAKGSFDAQPTDLWALGEIAFRMLCGAPTFKDILSMLRWMENPTSSFLDQLQPLVASEVVNFIQGLLKADPTKRLSAKRAMKHVWMSPSSTLLEPESLPLPSTAEQGWPQYPQQKETFKFCEASAKWSTLNPPTTIQADTSQEKTLHPGPLSQSELSAPPAEDSNSTTKPRTPEFPIGPTTPKLSQDWLPALQCSPRSSPIIKSKDGRLNDLRDLMANWNLPRYLPRKKKTTATTLEVYQDSKERGLPNLTGKGGEAAEIISICPKCKTRQMVSVAPQAAEVECSGCNFRYWISPQGFVTSKVLPKSTINLSRTVKDEHYDSPHSSDFKQDPSPLPVPPIVRRSKKPSVPNARRDQEEADSDASSSDSTRAMLSSVRKLEQSDADEHGSLYDELHSGEPNRPSTLLEGPTQGKIRVARKWGIPDGPSIGLWDPEERPFTVLEGTLDSGSMGKWIYDWTLYHHGPNTPLAAMAGKLWISLTKLAYMMEVGEDWMFRLRTAKDHDRTQAIPSQANQDVIGKFLASGQKLWIRLAKLLDACEEYMWLAPKEVNHGTLWSDIGKKPGCDFVDALFSRDHKLEKTEELMMDMHIWSMRFDSRCGDILRQMESAETRRRAQKILDYEDDVIAYMEERKTNNVKASKRI</sequence>
<dbReference type="EMBL" id="MU003493">
    <property type="protein sequence ID" value="KAF2476874.1"/>
    <property type="molecule type" value="Genomic_DNA"/>
</dbReference>
<keyword evidence="2" id="KW-1185">Reference proteome</keyword>
<dbReference type="Proteomes" id="UP000799755">
    <property type="component" value="Unassembled WGS sequence"/>
</dbReference>
<accession>A0ACB6RC94</accession>
<protein>
    <submittedName>
        <fullName evidence="1">Kinase-like protein</fullName>
    </submittedName>
</protein>
<comment type="caution">
    <text evidence="1">The sequence shown here is derived from an EMBL/GenBank/DDBJ whole genome shotgun (WGS) entry which is preliminary data.</text>
</comment>